<accession>A0AAD4R808</accession>
<dbReference type="GO" id="GO:0005634">
    <property type="term" value="C:nucleus"/>
    <property type="evidence" value="ECO:0007669"/>
    <property type="project" value="TreeGrafter"/>
</dbReference>
<dbReference type="SUPFAM" id="SSF48371">
    <property type="entry name" value="ARM repeat"/>
    <property type="match status" value="1"/>
</dbReference>
<dbReference type="Pfam" id="PF00806">
    <property type="entry name" value="PUF"/>
    <property type="match status" value="8"/>
</dbReference>
<feature type="repeat" description="Pumilio" evidence="4">
    <location>
        <begin position="276"/>
        <end position="311"/>
    </location>
</feature>
<dbReference type="GO" id="GO:0003730">
    <property type="term" value="F:mRNA 3'-UTR binding"/>
    <property type="evidence" value="ECO:0007669"/>
    <property type="project" value="TreeGrafter"/>
</dbReference>
<evidence type="ECO:0000313" key="7">
    <source>
        <dbReference type="Proteomes" id="UP001201812"/>
    </source>
</evidence>
<name>A0AAD4R808_9BILA</name>
<dbReference type="PROSITE" id="PS50302">
    <property type="entry name" value="PUM"/>
    <property type="match status" value="7"/>
</dbReference>
<dbReference type="AlphaFoldDB" id="A0AAD4R808"/>
<dbReference type="CDD" id="cd07920">
    <property type="entry name" value="Pumilio"/>
    <property type="match status" value="1"/>
</dbReference>
<dbReference type="InterPro" id="IPR001313">
    <property type="entry name" value="Pumilio_RNA-bd_rpt"/>
</dbReference>
<feature type="domain" description="PUM-HD" evidence="5">
    <location>
        <begin position="108"/>
        <end position="449"/>
    </location>
</feature>
<dbReference type="PANTHER" id="PTHR12537">
    <property type="entry name" value="RNA BINDING PROTEIN PUMILIO-RELATED"/>
    <property type="match status" value="1"/>
</dbReference>
<dbReference type="GO" id="GO:0030154">
    <property type="term" value="P:cell differentiation"/>
    <property type="evidence" value="ECO:0007669"/>
    <property type="project" value="UniProtKB-KW"/>
</dbReference>
<feature type="repeat" description="Pumilio" evidence="4">
    <location>
        <begin position="200"/>
        <end position="235"/>
    </location>
</feature>
<dbReference type="Proteomes" id="UP001201812">
    <property type="component" value="Unassembled WGS sequence"/>
</dbReference>
<reference evidence="6" key="1">
    <citation type="submission" date="2022-01" db="EMBL/GenBank/DDBJ databases">
        <title>Genome Sequence Resource for Two Populations of Ditylenchus destructor, the Migratory Endoparasitic Phytonematode.</title>
        <authorList>
            <person name="Zhang H."/>
            <person name="Lin R."/>
            <person name="Xie B."/>
        </authorList>
    </citation>
    <scope>NUCLEOTIDE SEQUENCE</scope>
    <source>
        <strain evidence="6">BazhouSP</strain>
    </source>
</reference>
<dbReference type="InterPro" id="IPR033712">
    <property type="entry name" value="Pumilio_RNA-bd"/>
</dbReference>
<sequence length="801" mass="92353">MLKNVEQCRSRDITRTSMVDFIKSSYLCNSVLQKTNNDAQFQAYAEKSYKDNRAIEPLENDLDELEHNLSDLYLGYTSEYVHSQERFYDDLHSDMTKGFASINFVIIPASNLLDDFRKGLLPGLQLKHIKMNVVDFARDQDGSRFVQDKLGHASEEVKQMIFYELYPYAYSLMTNMFGNHIVQKYLEEGSSEQKRYLIKQMKGNVITLALDMYGCYVLQKAIEFSDSEGQDALFAEMKGNVMKLVVDKQGNHAIQKIVECIDSDRWQFILDVFVDKQYDRVRLMSIHPYGCRVIQCILQCCKPKQKRPILDQLYKNIHFLVTDQYGNYVIQQVLECSSWKDKKRIIHELKGKVLTYSLQRSASHVVEKSLRHGSLYDRRDLIAEVCSKKSNSLVRMMKDSCANYVIQTMLDVADTESRKHLMAVIKNNINELRQNEHAKHIVSNWFLECWNAEWELKQNSVTSATFYNLIANKPSWICFIQDPQQWQTNIAAILAESCSVTHDDTVLKKAKFKIDVDVGQKIVSNQTTRAAPSIARWRKDHIRKGQRRRSLCLSENMKQKITNTSRHVQFSSLLSYREITRVQSRPGTTIQINDIKRLFVEPVCVDFIRDILIRMNPVTGQVSTRLLQERVMEALSPSEVPPLCDGLGSPFPYALQPLVDFKQYAEGDAEEPHYATPDEIYAECNHEHPNQAGELPSNSAINNQLSKSTESINESSKLVDYGRRLENASKMFSTTKFEHLTGNSDCECNVQSTRHYYQIANVEINHMEIGEDKFQRTRHYCANLAKSLAKCRSLGSLQDMA</sequence>
<organism evidence="6 7">
    <name type="scientific">Ditylenchus destructor</name>
    <dbReference type="NCBI Taxonomy" id="166010"/>
    <lineage>
        <taxon>Eukaryota</taxon>
        <taxon>Metazoa</taxon>
        <taxon>Ecdysozoa</taxon>
        <taxon>Nematoda</taxon>
        <taxon>Chromadorea</taxon>
        <taxon>Rhabditida</taxon>
        <taxon>Tylenchina</taxon>
        <taxon>Tylenchomorpha</taxon>
        <taxon>Sphaerularioidea</taxon>
        <taxon>Anguinidae</taxon>
        <taxon>Anguininae</taxon>
        <taxon>Ditylenchus</taxon>
    </lineage>
</organism>
<dbReference type="PANTHER" id="PTHR12537:SF12">
    <property type="entry name" value="MATERNAL PROTEIN PUMILIO"/>
    <property type="match status" value="1"/>
</dbReference>
<keyword evidence="2" id="KW-0677">Repeat</keyword>
<feature type="repeat" description="Pumilio" evidence="4">
    <location>
        <begin position="236"/>
        <end position="271"/>
    </location>
</feature>
<keyword evidence="3" id="KW-0221">Differentiation</keyword>
<feature type="repeat" description="Pumilio" evidence="4">
    <location>
        <begin position="128"/>
        <end position="163"/>
    </location>
</feature>
<dbReference type="SMART" id="SM00025">
    <property type="entry name" value="Pumilio"/>
    <property type="match status" value="8"/>
</dbReference>
<dbReference type="GO" id="GO:0005737">
    <property type="term" value="C:cytoplasm"/>
    <property type="evidence" value="ECO:0007669"/>
    <property type="project" value="TreeGrafter"/>
</dbReference>
<evidence type="ECO:0000313" key="6">
    <source>
        <dbReference type="EMBL" id="KAI1716312.1"/>
    </source>
</evidence>
<feature type="repeat" description="Pumilio" evidence="4">
    <location>
        <begin position="312"/>
        <end position="347"/>
    </location>
</feature>
<comment type="caution">
    <text evidence="6">The sequence shown here is derived from an EMBL/GenBank/DDBJ whole genome shotgun (WGS) entry which is preliminary data.</text>
</comment>
<evidence type="ECO:0000256" key="1">
    <source>
        <dbReference type="ARBA" id="ARBA00022473"/>
    </source>
</evidence>
<dbReference type="Gene3D" id="1.25.10.10">
    <property type="entry name" value="Leucine-rich Repeat Variant"/>
    <property type="match status" value="1"/>
</dbReference>
<dbReference type="PROSITE" id="PS50303">
    <property type="entry name" value="PUM_HD"/>
    <property type="match status" value="1"/>
</dbReference>
<gene>
    <name evidence="6" type="ORF">DdX_07355</name>
</gene>
<dbReference type="InterPro" id="IPR033133">
    <property type="entry name" value="PUM-HD"/>
</dbReference>
<evidence type="ECO:0000256" key="3">
    <source>
        <dbReference type="ARBA" id="ARBA00022782"/>
    </source>
</evidence>
<evidence type="ECO:0000256" key="4">
    <source>
        <dbReference type="PROSITE-ProRule" id="PRU00317"/>
    </source>
</evidence>
<dbReference type="InterPro" id="IPR016024">
    <property type="entry name" value="ARM-type_fold"/>
</dbReference>
<protein>
    <submittedName>
        <fullName evidence="6">Pumilio-family RNA binding repeat domain-containing protein</fullName>
    </submittedName>
</protein>
<keyword evidence="7" id="KW-1185">Reference proteome</keyword>
<dbReference type="EMBL" id="JAKKPZ010000010">
    <property type="protein sequence ID" value="KAI1716312.1"/>
    <property type="molecule type" value="Genomic_DNA"/>
</dbReference>
<proteinExistence type="predicted"/>
<evidence type="ECO:0000256" key="2">
    <source>
        <dbReference type="ARBA" id="ARBA00022737"/>
    </source>
</evidence>
<feature type="repeat" description="Pumilio" evidence="4">
    <location>
        <begin position="384"/>
        <end position="423"/>
    </location>
</feature>
<dbReference type="GO" id="GO:0010608">
    <property type="term" value="P:post-transcriptional regulation of gene expression"/>
    <property type="evidence" value="ECO:0007669"/>
    <property type="project" value="TreeGrafter"/>
</dbReference>
<keyword evidence="1" id="KW-0217">Developmental protein</keyword>
<feature type="repeat" description="Pumilio" evidence="4">
    <location>
        <begin position="164"/>
        <end position="199"/>
    </location>
</feature>
<evidence type="ECO:0000259" key="5">
    <source>
        <dbReference type="PROSITE" id="PS50303"/>
    </source>
</evidence>
<dbReference type="InterPro" id="IPR011989">
    <property type="entry name" value="ARM-like"/>
</dbReference>